<protein>
    <submittedName>
        <fullName evidence="4">Basal-body rod modification protein FlgD</fullName>
    </submittedName>
</protein>
<feature type="domain" description="FlgD/Vpr Ig-like" evidence="2">
    <location>
        <begin position="100"/>
        <end position="177"/>
    </location>
</feature>
<dbReference type="Gene3D" id="2.60.40.4070">
    <property type="match status" value="1"/>
</dbReference>
<organism evidence="4">
    <name type="scientific">mine drainage metagenome</name>
    <dbReference type="NCBI Taxonomy" id="410659"/>
    <lineage>
        <taxon>unclassified sequences</taxon>
        <taxon>metagenomes</taxon>
        <taxon>ecological metagenomes</taxon>
    </lineage>
</organism>
<dbReference type="AlphaFoldDB" id="A0A1J5SWK2"/>
<dbReference type="InterPro" id="IPR025963">
    <property type="entry name" value="FLgD_Tudor"/>
</dbReference>
<dbReference type="Pfam" id="PF13860">
    <property type="entry name" value="FlgD_ig"/>
    <property type="match status" value="1"/>
</dbReference>
<sequence>MTTPVQSSTSSNAAAAAISSVPSPSSIQNQFLTLLVTQLQNQDPLNPMDNSQVTTQMAQLSTVSGINQLNSTVQALSASMATSQSLQAASMIGATALVPGDQLALAGAKANGAVELTQPADSVAVTITDAKGNVVRTLQLGTQSAAGDINFQWDGTNNAGATVADGSYTFSAKAMSGTVQSSPTTLSYGVVNNVGLTSSGTTLGMGTLGNVALSSVRQIL</sequence>
<dbReference type="InterPro" id="IPR025965">
    <property type="entry name" value="FlgD/Vpr_Ig-like"/>
</dbReference>
<dbReference type="GO" id="GO:0044781">
    <property type="term" value="P:bacterial-type flagellum organization"/>
    <property type="evidence" value="ECO:0007669"/>
    <property type="project" value="UniProtKB-KW"/>
</dbReference>
<gene>
    <name evidence="4" type="primary">flgD_3</name>
    <name evidence="4" type="ORF">GALL_92180</name>
</gene>
<dbReference type="Pfam" id="PF13861">
    <property type="entry name" value="FLgD_tudor"/>
    <property type="match status" value="1"/>
</dbReference>
<name>A0A1J5SWK2_9ZZZZ</name>
<reference evidence="4" key="1">
    <citation type="submission" date="2016-10" db="EMBL/GenBank/DDBJ databases">
        <title>Sequence of Gallionella enrichment culture.</title>
        <authorList>
            <person name="Poehlein A."/>
            <person name="Muehling M."/>
            <person name="Daniel R."/>
        </authorList>
    </citation>
    <scope>NUCLEOTIDE SEQUENCE</scope>
</reference>
<dbReference type="Gene3D" id="2.30.30.910">
    <property type="match status" value="1"/>
</dbReference>
<evidence type="ECO:0000259" key="3">
    <source>
        <dbReference type="Pfam" id="PF13861"/>
    </source>
</evidence>
<feature type="domain" description="FlgD Tudor-like" evidence="3">
    <location>
        <begin position="83"/>
        <end position="217"/>
    </location>
</feature>
<dbReference type="EMBL" id="MLJW01000031">
    <property type="protein sequence ID" value="OIR08424.1"/>
    <property type="molecule type" value="Genomic_DNA"/>
</dbReference>
<evidence type="ECO:0000256" key="1">
    <source>
        <dbReference type="ARBA" id="ARBA00022795"/>
    </source>
</evidence>
<evidence type="ECO:0000259" key="2">
    <source>
        <dbReference type="Pfam" id="PF13860"/>
    </source>
</evidence>
<accession>A0A1J5SWK2</accession>
<dbReference type="InterPro" id="IPR005648">
    <property type="entry name" value="FlgD"/>
</dbReference>
<proteinExistence type="predicted"/>
<evidence type="ECO:0000313" key="4">
    <source>
        <dbReference type="EMBL" id="OIR08424.1"/>
    </source>
</evidence>
<dbReference type="Pfam" id="PF03963">
    <property type="entry name" value="FlgD"/>
    <property type="match status" value="1"/>
</dbReference>
<keyword evidence="1" id="KW-1005">Bacterial flagellum biogenesis</keyword>
<comment type="caution">
    <text evidence="4">The sequence shown here is derived from an EMBL/GenBank/DDBJ whole genome shotgun (WGS) entry which is preliminary data.</text>
</comment>